<keyword evidence="2" id="KW-1185">Reference proteome</keyword>
<evidence type="ECO:0000313" key="2">
    <source>
        <dbReference type="Proteomes" id="UP000277204"/>
    </source>
</evidence>
<accession>A0A183MJ80</accession>
<sequence>MKTSTSEGNPGIKWTAGMLLDDLDLVYDAVLLSHTHQQMQVKAISASVDLNIHKGKSKILKYDTKNTNQITPDRETMKQVETFT</sequence>
<organism evidence="1 2">
    <name type="scientific">Schistosoma margrebowiei</name>
    <dbReference type="NCBI Taxonomy" id="48269"/>
    <lineage>
        <taxon>Eukaryota</taxon>
        <taxon>Metazoa</taxon>
        <taxon>Spiralia</taxon>
        <taxon>Lophotrochozoa</taxon>
        <taxon>Platyhelminthes</taxon>
        <taxon>Trematoda</taxon>
        <taxon>Digenea</taxon>
        <taxon>Strigeidida</taxon>
        <taxon>Schistosomatoidea</taxon>
        <taxon>Schistosomatidae</taxon>
        <taxon>Schistosoma</taxon>
    </lineage>
</organism>
<gene>
    <name evidence="1" type="ORF">SMRZ_LOCUS16105</name>
</gene>
<proteinExistence type="predicted"/>
<dbReference type="Proteomes" id="UP000277204">
    <property type="component" value="Unassembled WGS sequence"/>
</dbReference>
<dbReference type="EMBL" id="UZAI01017063">
    <property type="protein sequence ID" value="VDP19978.1"/>
    <property type="molecule type" value="Genomic_DNA"/>
</dbReference>
<dbReference type="AlphaFoldDB" id="A0A183MJ80"/>
<reference evidence="1 2" key="1">
    <citation type="submission" date="2018-11" db="EMBL/GenBank/DDBJ databases">
        <authorList>
            <consortium name="Pathogen Informatics"/>
        </authorList>
    </citation>
    <scope>NUCLEOTIDE SEQUENCE [LARGE SCALE GENOMIC DNA]</scope>
    <source>
        <strain evidence="1 2">Zambia</strain>
    </source>
</reference>
<name>A0A183MJ80_9TREM</name>
<evidence type="ECO:0000313" key="1">
    <source>
        <dbReference type="EMBL" id="VDP19978.1"/>
    </source>
</evidence>
<protein>
    <submittedName>
        <fullName evidence="1">Uncharacterized protein</fullName>
    </submittedName>
</protein>